<comment type="similarity">
    <text evidence="2">Belongs to the BexD/CtrA/VexA family.</text>
</comment>
<sequence length="264" mass="29424">MILKKDYLRYIFVVPVLICCFFFTSCVSTQKSVYFKNLPDTVIAPVKGNFEPVIQKNDVLQIIVSSMNPEDAIVFNTPSTATTGAAGGGTQVTGYLVSEQGFIEYPVLGHVKAAGLTKEQLTTYLRDELNNRKLMRDPVVSVRFLNYRVTVLGEVSRPGVFAINNERMSIMEALGVAGDITIYGKKDNVLLIRDVEGQRVIKRLNLNNDDILSSPYYYLQSNDVVYVEPTKARVVNASGNRQTISIILSSISLFVIILDRLIIK</sequence>
<keyword evidence="19" id="KW-1185">Reference proteome</keyword>
<comment type="caution">
    <text evidence="18">The sequence shown here is derived from an EMBL/GenBank/DDBJ whole genome shotgun (WGS) entry which is preliminary data.</text>
</comment>
<evidence type="ECO:0000256" key="15">
    <source>
        <dbReference type="SAM" id="Phobius"/>
    </source>
</evidence>
<dbReference type="InterPro" id="IPR003715">
    <property type="entry name" value="Poly_export_N"/>
</dbReference>
<evidence type="ECO:0000256" key="5">
    <source>
        <dbReference type="ARBA" id="ARBA00022597"/>
    </source>
</evidence>
<keyword evidence="14" id="KW-0449">Lipoprotein</keyword>
<evidence type="ECO:0000256" key="13">
    <source>
        <dbReference type="ARBA" id="ARBA00023237"/>
    </source>
</evidence>
<keyword evidence="8" id="KW-0625">Polysaccharide transport</keyword>
<evidence type="ECO:0000256" key="6">
    <source>
        <dbReference type="ARBA" id="ARBA00022692"/>
    </source>
</evidence>
<accession>A0A2P8GA62</accession>
<feature type="domain" description="Polysaccharide export protein N-terminal" evidence="16">
    <location>
        <begin position="53"/>
        <end position="144"/>
    </location>
</feature>
<evidence type="ECO:0000256" key="8">
    <source>
        <dbReference type="ARBA" id="ARBA00023047"/>
    </source>
</evidence>
<protein>
    <submittedName>
        <fullName evidence="18">Polysaccharide export outer membrane protein</fullName>
    </submittedName>
</protein>
<dbReference type="Pfam" id="PF22461">
    <property type="entry name" value="SLBB_2"/>
    <property type="match status" value="1"/>
</dbReference>
<evidence type="ECO:0000256" key="1">
    <source>
        <dbReference type="ARBA" id="ARBA00004571"/>
    </source>
</evidence>
<dbReference type="GO" id="GO:0009279">
    <property type="term" value="C:cell outer membrane"/>
    <property type="evidence" value="ECO:0007669"/>
    <property type="project" value="UniProtKB-SubCell"/>
</dbReference>
<keyword evidence="5" id="KW-0762">Sugar transport</keyword>
<dbReference type="PANTHER" id="PTHR33619">
    <property type="entry name" value="POLYSACCHARIDE EXPORT PROTEIN GFCE-RELATED"/>
    <property type="match status" value="1"/>
</dbReference>
<organism evidence="18 19">
    <name type="scientific">Chitinophaga ginsengisoli</name>
    <dbReference type="NCBI Taxonomy" id="363837"/>
    <lineage>
        <taxon>Bacteria</taxon>
        <taxon>Pseudomonadati</taxon>
        <taxon>Bacteroidota</taxon>
        <taxon>Chitinophagia</taxon>
        <taxon>Chitinophagales</taxon>
        <taxon>Chitinophagaceae</taxon>
        <taxon>Chitinophaga</taxon>
    </lineage>
</organism>
<dbReference type="Proteomes" id="UP000240978">
    <property type="component" value="Unassembled WGS sequence"/>
</dbReference>
<dbReference type="EMBL" id="PYGK01000005">
    <property type="protein sequence ID" value="PSL30838.1"/>
    <property type="molecule type" value="Genomic_DNA"/>
</dbReference>
<dbReference type="RefSeq" id="WP_106602676.1">
    <property type="nucleotide sequence ID" value="NZ_PYGK01000005.1"/>
</dbReference>
<evidence type="ECO:0000256" key="9">
    <source>
        <dbReference type="ARBA" id="ARBA00023065"/>
    </source>
</evidence>
<evidence type="ECO:0000256" key="2">
    <source>
        <dbReference type="ARBA" id="ARBA00009450"/>
    </source>
</evidence>
<dbReference type="Pfam" id="PF02563">
    <property type="entry name" value="Poly_export"/>
    <property type="match status" value="1"/>
</dbReference>
<gene>
    <name evidence="18" type="ORF">CLV42_105199</name>
</gene>
<evidence type="ECO:0000256" key="3">
    <source>
        <dbReference type="ARBA" id="ARBA00022448"/>
    </source>
</evidence>
<name>A0A2P8GA62_9BACT</name>
<keyword evidence="7" id="KW-0732">Signal</keyword>
<evidence type="ECO:0000256" key="12">
    <source>
        <dbReference type="ARBA" id="ARBA00023139"/>
    </source>
</evidence>
<dbReference type="PANTHER" id="PTHR33619:SF3">
    <property type="entry name" value="POLYSACCHARIDE EXPORT PROTEIN GFCE-RELATED"/>
    <property type="match status" value="1"/>
</dbReference>
<dbReference type="GO" id="GO:0046930">
    <property type="term" value="C:pore complex"/>
    <property type="evidence" value="ECO:0007669"/>
    <property type="project" value="UniProtKB-KW"/>
</dbReference>
<keyword evidence="3" id="KW-0813">Transport</keyword>
<evidence type="ECO:0000256" key="7">
    <source>
        <dbReference type="ARBA" id="ARBA00022729"/>
    </source>
</evidence>
<reference evidence="18 19" key="1">
    <citation type="submission" date="2018-03" db="EMBL/GenBank/DDBJ databases">
        <title>Genomic Encyclopedia of Archaeal and Bacterial Type Strains, Phase II (KMG-II): from individual species to whole genera.</title>
        <authorList>
            <person name="Goeker M."/>
        </authorList>
    </citation>
    <scope>NUCLEOTIDE SEQUENCE [LARGE SCALE GENOMIC DNA]</scope>
    <source>
        <strain evidence="18 19">DSM 18107</strain>
    </source>
</reference>
<evidence type="ECO:0000256" key="14">
    <source>
        <dbReference type="ARBA" id="ARBA00023288"/>
    </source>
</evidence>
<keyword evidence="4" id="KW-1134">Transmembrane beta strand</keyword>
<keyword evidence="6 15" id="KW-0812">Transmembrane</keyword>
<proteinExistence type="inferred from homology"/>
<evidence type="ECO:0000259" key="17">
    <source>
        <dbReference type="Pfam" id="PF22461"/>
    </source>
</evidence>
<dbReference type="GO" id="GO:0015288">
    <property type="term" value="F:porin activity"/>
    <property type="evidence" value="ECO:0007669"/>
    <property type="project" value="UniProtKB-KW"/>
</dbReference>
<dbReference type="Gene3D" id="3.10.560.10">
    <property type="entry name" value="Outer membrane lipoprotein wza domain like"/>
    <property type="match status" value="1"/>
</dbReference>
<dbReference type="GO" id="GO:0006811">
    <property type="term" value="P:monoatomic ion transport"/>
    <property type="evidence" value="ECO:0007669"/>
    <property type="project" value="UniProtKB-KW"/>
</dbReference>
<evidence type="ECO:0000256" key="11">
    <source>
        <dbReference type="ARBA" id="ARBA00023136"/>
    </source>
</evidence>
<keyword evidence="11 15" id="KW-0472">Membrane</keyword>
<dbReference type="InterPro" id="IPR054765">
    <property type="entry name" value="SLBB_dom"/>
</dbReference>
<dbReference type="InterPro" id="IPR049712">
    <property type="entry name" value="Poly_export"/>
</dbReference>
<evidence type="ECO:0000256" key="10">
    <source>
        <dbReference type="ARBA" id="ARBA00023114"/>
    </source>
</evidence>
<keyword evidence="9" id="KW-0406">Ion transport</keyword>
<keyword evidence="12" id="KW-0564">Palmitate</keyword>
<keyword evidence="15" id="KW-1133">Transmembrane helix</keyword>
<dbReference type="GO" id="GO:0015159">
    <property type="term" value="F:polysaccharide transmembrane transporter activity"/>
    <property type="evidence" value="ECO:0007669"/>
    <property type="project" value="InterPro"/>
</dbReference>
<feature type="transmembrane region" description="Helical" evidence="15">
    <location>
        <begin position="7"/>
        <end position="24"/>
    </location>
</feature>
<evidence type="ECO:0000256" key="4">
    <source>
        <dbReference type="ARBA" id="ARBA00022452"/>
    </source>
</evidence>
<evidence type="ECO:0000313" key="19">
    <source>
        <dbReference type="Proteomes" id="UP000240978"/>
    </source>
</evidence>
<keyword evidence="13" id="KW-0998">Cell outer membrane</keyword>
<dbReference type="OrthoDB" id="662756at2"/>
<evidence type="ECO:0000313" key="18">
    <source>
        <dbReference type="EMBL" id="PSL30838.1"/>
    </source>
</evidence>
<evidence type="ECO:0000259" key="16">
    <source>
        <dbReference type="Pfam" id="PF02563"/>
    </source>
</evidence>
<feature type="domain" description="SLBB" evidence="17">
    <location>
        <begin position="148"/>
        <end position="227"/>
    </location>
</feature>
<dbReference type="PROSITE" id="PS51257">
    <property type="entry name" value="PROKAR_LIPOPROTEIN"/>
    <property type="match status" value="1"/>
</dbReference>
<keyword evidence="10" id="KW-0626">Porin</keyword>
<comment type="subcellular location">
    <subcellularLocation>
        <location evidence="1">Cell outer membrane</location>
        <topology evidence="1">Multi-pass membrane protein</topology>
    </subcellularLocation>
</comment>
<dbReference type="AlphaFoldDB" id="A0A2P8GA62"/>